<evidence type="ECO:0000313" key="6">
    <source>
        <dbReference type="Proteomes" id="UP000660339"/>
    </source>
</evidence>
<comment type="subcellular location">
    <subcellularLocation>
        <location evidence="3">Cytoplasm</location>
    </subcellularLocation>
</comment>
<keyword evidence="6" id="KW-1185">Reference proteome</keyword>
<keyword evidence="3" id="KW-0963">Cytoplasm</keyword>
<dbReference type="EC" id="3.5.1.5" evidence="3"/>
<dbReference type="PANTHER" id="PTHR33569">
    <property type="entry name" value="UREASE"/>
    <property type="match status" value="1"/>
</dbReference>
<accession>A0A8J3LF56</accession>
<dbReference type="GO" id="GO:0043419">
    <property type="term" value="P:urea catabolic process"/>
    <property type="evidence" value="ECO:0007669"/>
    <property type="project" value="UniProtKB-UniRule"/>
</dbReference>
<evidence type="ECO:0000256" key="3">
    <source>
        <dbReference type="HAMAP-Rule" id="MF_01954"/>
    </source>
</evidence>
<dbReference type="RefSeq" id="WP_166385990.1">
    <property type="nucleotide sequence ID" value="NZ_BAAATT010000031.1"/>
</dbReference>
<dbReference type="FunFam" id="2.10.150.10:FF:000001">
    <property type="entry name" value="Urease subunit beta"/>
    <property type="match status" value="1"/>
</dbReference>
<name>A0A8J3LF56_9ACTN</name>
<dbReference type="UniPathway" id="UPA00258">
    <property type="reaction ID" value="UER00370"/>
</dbReference>
<reference evidence="5" key="1">
    <citation type="submission" date="2021-01" db="EMBL/GenBank/DDBJ databases">
        <title>Whole genome shotgun sequence of Catellatospora methionotrophica NBRC 14553.</title>
        <authorList>
            <person name="Komaki H."/>
            <person name="Tamura T."/>
        </authorList>
    </citation>
    <scope>NUCLEOTIDE SEQUENCE</scope>
    <source>
        <strain evidence="5">NBRC 14553</strain>
    </source>
</reference>
<protein>
    <recommendedName>
        <fullName evidence="3">Urease subunit beta</fullName>
        <ecNumber evidence="3">3.5.1.5</ecNumber>
    </recommendedName>
    <alternativeName>
        <fullName evidence="3">Urea amidohydrolase subunit beta</fullName>
    </alternativeName>
</protein>
<gene>
    <name evidence="3" type="primary">ureB</name>
    <name evidence="5" type="ORF">Cme02nite_65190</name>
</gene>
<dbReference type="GO" id="GO:0035550">
    <property type="term" value="C:urease complex"/>
    <property type="evidence" value="ECO:0007669"/>
    <property type="project" value="InterPro"/>
</dbReference>
<dbReference type="CDD" id="cd00407">
    <property type="entry name" value="Urease_beta"/>
    <property type="match status" value="1"/>
</dbReference>
<feature type="region of interest" description="Disordered" evidence="4">
    <location>
        <begin position="145"/>
        <end position="178"/>
    </location>
</feature>
<keyword evidence="1 3" id="KW-0378">Hydrolase</keyword>
<dbReference type="Proteomes" id="UP000660339">
    <property type="component" value="Unassembled WGS sequence"/>
</dbReference>
<dbReference type="NCBIfam" id="TIGR00192">
    <property type="entry name" value="urease_beta"/>
    <property type="match status" value="1"/>
</dbReference>
<comment type="subunit">
    <text evidence="3">Heterotrimer of UreA (gamma), UreB (beta) and UreC (alpha) subunits. Three heterotrimers associate to form the active enzyme.</text>
</comment>
<proteinExistence type="inferred from homology"/>
<comment type="pathway">
    <text evidence="3">Nitrogen metabolism; urea degradation; CO(2) and NH(3) from urea (urease route): step 1/1.</text>
</comment>
<dbReference type="InterPro" id="IPR050069">
    <property type="entry name" value="Urease_subunit"/>
</dbReference>
<dbReference type="HAMAP" id="MF_01954">
    <property type="entry name" value="Urease_beta"/>
    <property type="match status" value="1"/>
</dbReference>
<dbReference type="EMBL" id="BONJ01000037">
    <property type="protein sequence ID" value="GIG18187.1"/>
    <property type="molecule type" value="Genomic_DNA"/>
</dbReference>
<dbReference type="GO" id="GO:0009039">
    <property type="term" value="F:urease activity"/>
    <property type="evidence" value="ECO:0007669"/>
    <property type="project" value="UniProtKB-UniRule"/>
</dbReference>
<dbReference type="Gene3D" id="2.10.150.10">
    <property type="entry name" value="Urease, beta subunit"/>
    <property type="match status" value="1"/>
</dbReference>
<organism evidence="5 6">
    <name type="scientific">Catellatospora methionotrophica</name>
    <dbReference type="NCBI Taxonomy" id="121620"/>
    <lineage>
        <taxon>Bacteria</taxon>
        <taxon>Bacillati</taxon>
        <taxon>Actinomycetota</taxon>
        <taxon>Actinomycetes</taxon>
        <taxon>Micromonosporales</taxon>
        <taxon>Micromonosporaceae</taxon>
        <taxon>Catellatospora</taxon>
    </lineage>
</organism>
<dbReference type="PANTHER" id="PTHR33569:SF1">
    <property type="entry name" value="UREASE"/>
    <property type="match status" value="1"/>
</dbReference>
<comment type="similarity">
    <text evidence="3">Belongs to the urease beta subunit family.</text>
</comment>
<feature type="compositionally biased region" description="Low complexity" evidence="4">
    <location>
        <begin position="157"/>
        <end position="170"/>
    </location>
</feature>
<dbReference type="SUPFAM" id="SSF51278">
    <property type="entry name" value="Urease, beta-subunit"/>
    <property type="match status" value="1"/>
</dbReference>
<dbReference type="NCBIfam" id="NF009682">
    <property type="entry name" value="PRK13203.1"/>
    <property type="match status" value="1"/>
</dbReference>
<comment type="catalytic activity">
    <reaction evidence="2 3">
        <text>urea + 2 H2O + H(+) = hydrogencarbonate + 2 NH4(+)</text>
        <dbReference type="Rhea" id="RHEA:20557"/>
        <dbReference type="ChEBI" id="CHEBI:15377"/>
        <dbReference type="ChEBI" id="CHEBI:15378"/>
        <dbReference type="ChEBI" id="CHEBI:16199"/>
        <dbReference type="ChEBI" id="CHEBI:17544"/>
        <dbReference type="ChEBI" id="CHEBI:28938"/>
        <dbReference type="EC" id="3.5.1.5"/>
    </reaction>
</comment>
<evidence type="ECO:0000313" key="5">
    <source>
        <dbReference type="EMBL" id="GIG18187.1"/>
    </source>
</evidence>
<evidence type="ECO:0000256" key="1">
    <source>
        <dbReference type="ARBA" id="ARBA00022801"/>
    </source>
</evidence>
<comment type="caution">
    <text evidence="5">The sequence shown here is derived from an EMBL/GenBank/DDBJ whole genome shotgun (WGS) entry which is preliminary data.</text>
</comment>
<dbReference type="Pfam" id="PF00699">
    <property type="entry name" value="Urease_beta"/>
    <property type="match status" value="1"/>
</dbReference>
<feature type="region of interest" description="Disordered" evidence="4">
    <location>
        <begin position="1"/>
        <end position="24"/>
    </location>
</feature>
<dbReference type="InterPro" id="IPR002019">
    <property type="entry name" value="Urease_beta-like"/>
</dbReference>
<dbReference type="AlphaFoldDB" id="A0A8J3LF56"/>
<evidence type="ECO:0000256" key="4">
    <source>
        <dbReference type="SAM" id="MobiDB-lite"/>
    </source>
</evidence>
<evidence type="ECO:0000256" key="2">
    <source>
        <dbReference type="ARBA" id="ARBA00047778"/>
    </source>
</evidence>
<dbReference type="InterPro" id="IPR036461">
    <property type="entry name" value="Urease_betasu_sf"/>
</dbReference>
<sequence>MAKDKPVKTQAHPAAGGHEQTQHKRIRPIGGYVLAAGDLELNAGRPVTTVEVYNTGDRPVQVGSHFHFYEANRMLEFDRAAAYGKRLDIPATTAVRFEPGDKKTVDLVPFAGKQRVFGFNGLVQGWTGHGPTPGYNPDQALAGERAALRGFKNRPSATTGKDAATGTAAAAKDKEAGR</sequence>